<dbReference type="Gene3D" id="3.20.10.10">
    <property type="entry name" value="D-amino Acid Aminotransferase, subunit A, domain 2"/>
    <property type="match status" value="1"/>
</dbReference>
<dbReference type="Gene3D" id="3.30.470.10">
    <property type="match status" value="1"/>
</dbReference>
<dbReference type="Proteomes" id="UP000181997">
    <property type="component" value="Unassembled WGS sequence"/>
</dbReference>
<dbReference type="NCBIfam" id="TIGR01121">
    <property type="entry name" value="D_amino_aminoT"/>
    <property type="match status" value="1"/>
</dbReference>
<sequence length="288" mass="32272">MTEGTVFLNGDYVKRSGAKVDIEDRGYQFGDGIYEVVRVYNGNVFTMDEHMERLYQSADKMKLKIPFELKEFTSIVFKLIEMNNVQEGIVYIQVSRGISTRQHHFPAGDVPGSVVAYTKEFKRPVKSMNEGVTTTLVEDIRWLRCDIKSLNLLGNILAKEEAASGGHFEAIQHRGETVTEGSSSNAFMVKDGAVYTHPATNLILNGITRRVIKELADAHGVKFVEKTFTVDELLSADELFIASTTSEVMPVIKVDETVIGQGAPGPVTRKLQEWFTERIEKECNKLQV</sequence>
<accession>A0A0V8HN78</accession>
<evidence type="ECO:0000313" key="14">
    <source>
        <dbReference type="Proteomes" id="UP000181997"/>
    </source>
</evidence>
<evidence type="ECO:0000256" key="4">
    <source>
        <dbReference type="ARBA" id="ARBA00012874"/>
    </source>
</evidence>
<comment type="cofactor">
    <cofactor evidence="1 11">
        <name>pyridoxal 5'-phosphate</name>
        <dbReference type="ChEBI" id="CHEBI:597326"/>
    </cofactor>
</comment>
<keyword evidence="8 11" id="KW-0663">Pyridoxal phosphate</keyword>
<dbReference type="AlphaFoldDB" id="A0A0V8HN78"/>
<dbReference type="OrthoDB" id="9805628at2"/>
<reference evidence="14" key="1">
    <citation type="submission" date="2016-08" db="EMBL/GenBank/DDBJ databases">
        <authorList>
            <person name="Varghese N."/>
            <person name="Submissions Spin"/>
        </authorList>
    </citation>
    <scope>NUCLEOTIDE SEQUENCE [LARGE SCALE GENOMIC DNA]</scope>
    <source>
        <strain evidence="14">SGD-1123</strain>
    </source>
</reference>
<dbReference type="GO" id="GO:0005829">
    <property type="term" value="C:cytosol"/>
    <property type="evidence" value="ECO:0007669"/>
    <property type="project" value="TreeGrafter"/>
</dbReference>
<dbReference type="EMBL" id="FMAU01000001">
    <property type="protein sequence ID" value="SCB93766.1"/>
    <property type="molecule type" value="Genomic_DNA"/>
</dbReference>
<evidence type="ECO:0000256" key="3">
    <source>
        <dbReference type="ARBA" id="ARBA00011738"/>
    </source>
</evidence>
<dbReference type="PROSITE" id="PS00770">
    <property type="entry name" value="AA_TRANSFER_CLASS_4"/>
    <property type="match status" value="1"/>
</dbReference>
<evidence type="ECO:0000256" key="1">
    <source>
        <dbReference type="ARBA" id="ARBA00001933"/>
    </source>
</evidence>
<dbReference type="InterPro" id="IPR050571">
    <property type="entry name" value="Class-IV_PLP-Dep_Aminotrnsfr"/>
</dbReference>
<dbReference type="InterPro" id="IPR036038">
    <property type="entry name" value="Aminotransferase-like"/>
</dbReference>
<dbReference type="InterPro" id="IPR043131">
    <property type="entry name" value="BCAT-like_N"/>
</dbReference>
<dbReference type="GO" id="GO:0046416">
    <property type="term" value="P:D-amino acid metabolic process"/>
    <property type="evidence" value="ECO:0007669"/>
    <property type="project" value="InterPro"/>
</dbReference>
<evidence type="ECO:0000256" key="8">
    <source>
        <dbReference type="ARBA" id="ARBA00022898"/>
    </source>
</evidence>
<comment type="catalytic activity">
    <reaction evidence="9 12">
        <text>D-alanine + 2-oxoglutarate = D-glutamate + pyruvate</text>
        <dbReference type="Rhea" id="RHEA:15869"/>
        <dbReference type="ChEBI" id="CHEBI:15361"/>
        <dbReference type="ChEBI" id="CHEBI:16810"/>
        <dbReference type="ChEBI" id="CHEBI:29986"/>
        <dbReference type="ChEBI" id="CHEBI:57416"/>
        <dbReference type="EC" id="2.6.1.21"/>
    </reaction>
</comment>
<protein>
    <recommendedName>
        <fullName evidence="5 12">D-alanine aminotransferase</fullName>
        <ecNumber evidence="4 12">2.6.1.21</ecNumber>
    </recommendedName>
</protein>
<evidence type="ECO:0000256" key="11">
    <source>
        <dbReference type="RuleBase" id="RU004516"/>
    </source>
</evidence>
<dbReference type="GO" id="GO:0008652">
    <property type="term" value="P:amino acid biosynthetic process"/>
    <property type="evidence" value="ECO:0007669"/>
    <property type="project" value="UniProtKB-ARBA"/>
</dbReference>
<evidence type="ECO:0000313" key="13">
    <source>
        <dbReference type="EMBL" id="SCB93766.1"/>
    </source>
</evidence>
<comment type="subunit">
    <text evidence="3">Homodimer.</text>
</comment>
<evidence type="ECO:0000256" key="9">
    <source>
        <dbReference type="ARBA" id="ARBA00047911"/>
    </source>
</evidence>
<dbReference type="NCBIfam" id="NF005209">
    <property type="entry name" value="PRK06680.1"/>
    <property type="match status" value="1"/>
</dbReference>
<dbReference type="InterPro" id="IPR005784">
    <property type="entry name" value="D_amino_transT"/>
</dbReference>
<proteinExistence type="inferred from homology"/>
<dbReference type="FunFam" id="3.20.10.10:FF:000002">
    <property type="entry name" value="D-alanine aminotransferase"/>
    <property type="match status" value="1"/>
</dbReference>
<keyword evidence="14" id="KW-1185">Reference proteome</keyword>
<evidence type="ECO:0000256" key="12">
    <source>
        <dbReference type="RuleBase" id="RU004520"/>
    </source>
</evidence>
<organism evidence="13 14">
    <name type="scientific">[Bacillus] enclensis</name>
    <dbReference type="NCBI Taxonomy" id="1402860"/>
    <lineage>
        <taxon>Bacteria</taxon>
        <taxon>Bacillati</taxon>
        <taxon>Bacillota</taxon>
        <taxon>Bacilli</taxon>
        <taxon>Bacillales</taxon>
        <taxon>Bacillaceae</taxon>
        <taxon>Rossellomorea</taxon>
    </lineage>
</organism>
<evidence type="ECO:0000256" key="7">
    <source>
        <dbReference type="ARBA" id="ARBA00022679"/>
    </source>
</evidence>
<evidence type="ECO:0000256" key="2">
    <source>
        <dbReference type="ARBA" id="ARBA00009320"/>
    </source>
</evidence>
<dbReference type="GO" id="GO:0047810">
    <property type="term" value="F:D-alanine-2-oxoglutarate aminotransferase activity"/>
    <property type="evidence" value="ECO:0007669"/>
    <property type="project" value="UniProtKB-EC"/>
</dbReference>
<dbReference type="PANTHER" id="PTHR42743:SF10">
    <property type="entry name" value="D-ALANINE AMINOTRANSFERASE"/>
    <property type="match status" value="1"/>
</dbReference>
<comment type="function">
    <text evidence="12">Acts on the D-isomers of alanine, leucine, aspartate, glutamate, aminobutyrate, norvaline and asparagine. The enzyme transfers an amino group from a substrate D-amino acid to the pyridoxal phosphate cofactor to form pyridoxamine and an alpha-keto acid in the first half-reaction.</text>
</comment>
<dbReference type="PANTHER" id="PTHR42743">
    <property type="entry name" value="AMINO-ACID AMINOTRANSFERASE"/>
    <property type="match status" value="1"/>
</dbReference>
<name>A0A0V8HN78_9BACI</name>
<gene>
    <name evidence="13" type="ORF">GA0061094_1528</name>
</gene>
<dbReference type="InterPro" id="IPR001544">
    <property type="entry name" value="Aminotrans_IV"/>
</dbReference>
<dbReference type="RefSeq" id="WP_058297994.1">
    <property type="nucleotide sequence ID" value="NZ_FMAU01000001.1"/>
</dbReference>
<dbReference type="EC" id="2.6.1.21" evidence="4 12"/>
<comment type="similarity">
    <text evidence="2 10">Belongs to the class-IV pyridoxal-phosphate-dependent aminotransferase family.</text>
</comment>
<keyword evidence="7" id="KW-0808">Transferase</keyword>
<dbReference type="SUPFAM" id="SSF56752">
    <property type="entry name" value="D-aminoacid aminotransferase-like PLP-dependent enzymes"/>
    <property type="match status" value="1"/>
</dbReference>
<dbReference type="GO" id="GO:0046394">
    <property type="term" value="P:carboxylic acid biosynthetic process"/>
    <property type="evidence" value="ECO:0007669"/>
    <property type="project" value="UniProtKB-ARBA"/>
</dbReference>
<dbReference type="CDD" id="cd01558">
    <property type="entry name" value="D-AAT_like"/>
    <property type="match status" value="1"/>
</dbReference>
<evidence type="ECO:0000256" key="5">
    <source>
        <dbReference type="ARBA" id="ARBA00021779"/>
    </source>
</evidence>
<evidence type="ECO:0000256" key="6">
    <source>
        <dbReference type="ARBA" id="ARBA00022576"/>
    </source>
</evidence>
<dbReference type="FunFam" id="3.30.470.10:FF:000009">
    <property type="entry name" value="D-alanine aminotransferase"/>
    <property type="match status" value="1"/>
</dbReference>
<keyword evidence="6" id="KW-0032">Aminotransferase</keyword>
<dbReference type="InterPro" id="IPR018300">
    <property type="entry name" value="Aminotrans_IV_CS"/>
</dbReference>
<dbReference type="InterPro" id="IPR043132">
    <property type="entry name" value="BCAT-like_C"/>
</dbReference>
<evidence type="ECO:0000256" key="10">
    <source>
        <dbReference type="RuleBase" id="RU004106"/>
    </source>
</evidence>
<dbReference type="GO" id="GO:0030170">
    <property type="term" value="F:pyridoxal phosphate binding"/>
    <property type="evidence" value="ECO:0007669"/>
    <property type="project" value="InterPro"/>
</dbReference>
<dbReference type="Pfam" id="PF01063">
    <property type="entry name" value="Aminotran_4"/>
    <property type="match status" value="1"/>
</dbReference>